<dbReference type="Proteomes" id="UP000265663">
    <property type="component" value="Unassembled WGS sequence"/>
</dbReference>
<dbReference type="InterPro" id="IPR051540">
    <property type="entry name" value="S-2-haloacid_dehalogenase"/>
</dbReference>
<dbReference type="EMBL" id="KE747836">
    <property type="protein sequence ID" value="RMZ73004.1"/>
    <property type="molecule type" value="Genomic_DNA"/>
</dbReference>
<dbReference type="SUPFAM" id="SSF56784">
    <property type="entry name" value="HAD-like"/>
    <property type="match status" value="1"/>
</dbReference>
<proteinExistence type="predicted"/>
<keyword evidence="3" id="KW-1185">Reference proteome</keyword>
<keyword evidence="1" id="KW-0378">Hydrolase</keyword>
<dbReference type="PANTHER" id="PTHR43316:SF3">
    <property type="entry name" value="HALOACID DEHALOGENASE, TYPE II (AFU_ORTHOLOGUE AFUA_2G07750)-RELATED"/>
    <property type="match status" value="1"/>
</dbReference>
<organism evidence="2 3">
    <name type="scientific">Pyrenophora seminiperda CCB06</name>
    <dbReference type="NCBI Taxonomy" id="1302712"/>
    <lineage>
        <taxon>Eukaryota</taxon>
        <taxon>Fungi</taxon>
        <taxon>Dikarya</taxon>
        <taxon>Ascomycota</taxon>
        <taxon>Pezizomycotina</taxon>
        <taxon>Dothideomycetes</taxon>
        <taxon>Pleosporomycetidae</taxon>
        <taxon>Pleosporales</taxon>
        <taxon>Pleosporineae</taxon>
        <taxon>Pleosporaceae</taxon>
        <taxon>Pyrenophora</taxon>
    </lineage>
</organism>
<dbReference type="GO" id="GO:0016787">
    <property type="term" value="F:hydrolase activity"/>
    <property type="evidence" value="ECO:0007669"/>
    <property type="project" value="UniProtKB-KW"/>
</dbReference>
<reference evidence="2 3" key="1">
    <citation type="journal article" date="2014" name="PLoS ONE">
        <title>De novo Genome Assembly of the Fungal Plant Pathogen Pyrenophora semeniperda.</title>
        <authorList>
            <person name="Soliai M.M."/>
            <person name="Meyer S.E."/>
            <person name="Udall J.A."/>
            <person name="Elzinga D.E."/>
            <person name="Hermansen R.A."/>
            <person name="Bodily P.M."/>
            <person name="Hart A.A."/>
            <person name="Coleman C.E."/>
        </authorList>
    </citation>
    <scope>NUCLEOTIDE SEQUENCE [LARGE SCALE GENOMIC DNA]</scope>
    <source>
        <strain evidence="2 3">CCB06</strain>
        <tissue evidence="2">Mycelium</tissue>
    </source>
</reference>
<dbReference type="InterPro" id="IPR036412">
    <property type="entry name" value="HAD-like_sf"/>
</dbReference>
<gene>
    <name evidence="2" type="ORF">GMOD_00009798</name>
</gene>
<evidence type="ECO:0000313" key="2">
    <source>
        <dbReference type="EMBL" id="RMZ73004.1"/>
    </source>
</evidence>
<evidence type="ECO:0000313" key="3">
    <source>
        <dbReference type="Proteomes" id="UP000265663"/>
    </source>
</evidence>
<dbReference type="InterPro" id="IPR023198">
    <property type="entry name" value="PGP-like_dom2"/>
</dbReference>
<dbReference type="PANTHER" id="PTHR43316">
    <property type="entry name" value="HYDROLASE, HALOACID DELAHOGENASE-RELATED"/>
    <property type="match status" value="1"/>
</dbReference>
<dbReference type="AlphaFoldDB" id="A0A3M7MF66"/>
<accession>A0A3M7MF66</accession>
<sequence>MPVSPTSRALLFDVFGTCVDWRNTVVSVLQSLAHKSLNSATASLASRLRLRVSTMTENDWGKFAQEWRDGYKVFTKQLAADTSIPWMSVDEHYLRSLKQLISEWELDGLWADDEIHALSLTWHRLSPWEDSVEGVRLLNTRFGQSILFSQYGEAH</sequence>
<dbReference type="Gene3D" id="1.10.150.240">
    <property type="entry name" value="Putative phosphatase, domain 2"/>
    <property type="match status" value="1"/>
</dbReference>
<name>A0A3M7MF66_9PLEO</name>
<dbReference type="OrthoDB" id="40579at2759"/>
<evidence type="ECO:0000256" key="1">
    <source>
        <dbReference type="ARBA" id="ARBA00022801"/>
    </source>
</evidence>
<protein>
    <submittedName>
        <fullName evidence="2">Haloacid dehalogenase</fullName>
    </submittedName>
</protein>